<name>X1TGG7_9ZZZZ</name>
<comment type="caution">
    <text evidence="3">The sequence shown here is derived from an EMBL/GenBank/DDBJ whole genome shotgun (WGS) entry which is preliminary data.</text>
</comment>
<proteinExistence type="predicted"/>
<gene>
    <name evidence="3" type="ORF">S12H4_20910</name>
</gene>
<dbReference type="PANTHER" id="PTHR43401:SF2">
    <property type="entry name" value="L-THREONINE 3-DEHYDROGENASE"/>
    <property type="match status" value="1"/>
</dbReference>
<dbReference type="InterPro" id="IPR036291">
    <property type="entry name" value="NAD(P)-bd_dom_sf"/>
</dbReference>
<organism evidence="3">
    <name type="scientific">marine sediment metagenome</name>
    <dbReference type="NCBI Taxonomy" id="412755"/>
    <lineage>
        <taxon>unclassified sequences</taxon>
        <taxon>metagenomes</taxon>
        <taxon>ecological metagenomes</taxon>
    </lineage>
</organism>
<reference evidence="3" key="1">
    <citation type="journal article" date="2014" name="Front. Microbiol.">
        <title>High frequency of phylogenetically diverse reductive dehalogenase-homologous genes in deep subseafloor sedimentary metagenomes.</title>
        <authorList>
            <person name="Kawai M."/>
            <person name="Futagami T."/>
            <person name="Toyoda A."/>
            <person name="Takaki Y."/>
            <person name="Nishi S."/>
            <person name="Hori S."/>
            <person name="Arai W."/>
            <person name="Tsubouchi T."/>
            <person name="Morono Y."/>
            <person name="Uchiyama I."/>
            <person name="Ito T."/>
            <person name="Fujiyama A."/>
            <person name="Inagaki F."/>
            <person name="Takami H."/>
        </authorList>
    </citation>
    <scope>NUCLEOTIDE SEQUENCE</scope>
    <source>
        <strain evidence="3">Expedition CK06-06</strain>
    </source>
</reference>
<evidence type="ECO:0000313" key="3">
    <source>
        <dbReference type="EMBL" id="GAI79114.1"/>
    </source>
</evidence>
<dbReference type="GO" id="GO:0016491">
    <property type="term" value="F:oxidoreductase activity"/>
    <property type="evidence" value="ECO:0007669"/>
    <property type="project" value="UniProtKB-KW"/>
</dbReference>
<evidence type="ECO:0000256" key="1">
    <source>
        <dbReference type="ARBA" id="ARBA00023002"/>
    </source>
</evidence>
<dbReference type="PANTHER" id="PTHR43401">
    <property type="entry name" value="L-THREONINE 3-DEHYDROGENASE"/>
    <property type="match status" value="1"/>
</dbReference>
<dbReference type="Gene3D" id="3.40.50.720">
    <property type="entry name" value="NAD(P)-binding Rossmann-like Domain"/>
    <property type="match status" value="1"/>
</dbReference>
<dbReference type="InterPro" id="IPR050129">
    <property type="entry name" value="Zn_alcohol_dh"/>
</dbReference>
<dbReference type="SUPFAM" id="SSF50129">
    <property type="entry name" value="GroES-like"/>
    <property type="match status" value="1"/>
</dbReference>
<sequence length="183" mass="20017">CGSEMHIYKGVSPYLKPSAEKPVVPGHEFGGIIKSINIGKQCDFKPGMKVVVYIALNCGNCFYCLNGMDHLCENQKFIDGWEIDGGMREETTIPLDNLVELPSSFDLLYSTMIEPTAVAVHAVDKINDSKVLIIGSGLIGLLILKVAKLNNNRVIALDIDDYALRKAGDLMADLVINFVTVQT</sequence>
<feature type="domain" description="Alcohol dehydrogenase-like N-terminal" evidence="2">
    <location>
        <begin position="1"/>
        <end position="102"/>
    </location>
</feature>
<evidence type="ECO:0000259" key="2">
    <source>
        <dbReference type="Pfam" id="PF08240"/>
    </source>
</evidence>
<dbReference type="InterPro" id="IPR011032">
    <property type="entry name" value="GroES-like_sf"/>
</dbReference>
<feature type="non-terminal residue" evidence="3">
    <location>
        <position position="1"/>
    </location>
</feature>
<accession>X1TGG7</accession>
<dbReference type="InterPro" id="IPR013154">
    <property type="entry name" value="ADH-like_N"/>
</dbReference>
<dbReference type="SUPFAM" id="SSF51735">
    <property type="entry name" value="NAD(P)-binding Rossmann-fold domains"/>
    <property type="match status" value="1"/>
</dbReference>
<protein>
    <recommendedName>
        <fullName evidence="2">Alcohol dehydrogenase-like N-terminal domain-containing protein</fullName>
    </recommendedName>
</protein>
<dbReference type="Pfam" id="PF08240">
    <property type="entry name" value="ADH_N"/>
    <property type="match status" value="1"/>
</dbReference>
<dbReference type="EMBL" id="BARW01010670">
    <property type="protein sequence ID" value="GAI79114.1"/>
    <property type="molecule type" value="Genomic_DNA"/>
</dbReference>
<dbReference type="Gene3D" id="3.90.180.10">
    <property type="entry name" value="Medium-chain alcohol dehydrogenases, catalytic domain"/>
    <property type="match status" value="1"/>
</dbReference>
<keyword evidence="1" id="KW-0560">Oxidoreductase</keyword>
<dbReference type="AlphaFoldDB" id="X1TGG7"/>